<name>A0A8S1R078_9CILI</name>
<evidence type="ECO:0000313" key="2">
    <source>
        <dbReference type="Proteomes" id="UP000692954"/>
    </source>
</evidence>
<proteinExistence type="predicted"/>
<gene>
    <name evidence="1" type="ORF">PSON_ATCC_30995.1.T1320133</name>
</gene>
<dbReference type="Proteomes" id="UP000692954">
    <property type="component" value="Unassembled WGS sequence"/>
</dbReference>
<evidence type="ECO:0000313" key="1">
    <source>
        <dbReference type="EMBL" id="CAD8121481.1"/>
    </source>
</evidence>
<dbReference type="AlphaFoldDB" id="A0A8S1R078"/>
<organism evidence="1 2">
    <name type="scientific">Paramecium sonneborni</name>
    <dbReference type="NCBI Taxonomy" id="65129"/>
    <lineage>
        <taxon>Eukaryota</taxon>
        <taxon>Sar</taxon>
        <taxon>Alveolata</taxon>
        <taxon>Ciliophora</taxon>
        <taxon>Intramacronucleata</taxon>
        <taxon>Oligohymenophorea</taxon>
        <taxon>Peniculida</taxon>
        <taxon>Parameciidae</taxon>
        <taxon>Paramecium</taxon>
    </lineage>
</organism>
<comment type="caution">
    <text evidence="1">The sequence shown here is derived from an EMBL/GenBank/DDBJ whole genome shotgun (WGS) entry which is preliminary data.</text>
</comment>
<dbReference type="EMBL" id="CAJJDN010000132">
    <property type="protein sequence ID" value="CAD8121481.1"/>
    <property type="molecule type" value="Genomic_DNA"/>
</dbReference>
<reference evidence="1" key="1">
    <citation type="submission" date="2021-01" db="EMBL/GenBank/DDBJ databases">
        <authorList>
            <consortium name="Genoscope - CEA"/>
            <person name="William W."/>
        </authorList>
    </citation>
    <scope>NUCLEOTIDE SEQUENCE</scope>
</reference>
<sequence>MKTNQQLMISSKNNFIKLLQKYFQINCVQSIRNHLFKKIKNLLGCS</sequence>
<keyword evidence="2" id="KW-1185">Reference proteome</keyword>
<protein>
    <submittedName>
        <fullName evidence="1">Uncharacterized protein</fullName>
    </submittedName>
</protein>
<accession>A0A8S1R078</accession>